<dbReference type="PANTHER" id="PTHR11076">
    <property type="entry name" value="DNA REPAIR POLYMERASE UMUC / TRANSFERASE FAMILY MEMBER"/>
    <property type="match status" value="1"/>
</dbReference>
<evidence type="ECO:0000256" key="3">
    <source>
        <dbReference type="ARBA" id="ARBA00022457"/>
    </source>
</evidence>
<evidence type="ECO:0000256" key="15">
    <source>
        <dbReference type="HAMAP-Rule" id="MF_01113"/>
    </source>
</evidence>
<dbReference type="InterPro" id="IPR036775">
    <property type="entry name" value="DNA_pol_Y-fam_lit_finger_sf"/>
</dbReference>
<evidence type="ECO:0000259" key="16">
    <source>
        <dbReference type="PROSITE" id="PS50173"/>
    </source>
</evidence>
<dbReference type="EMBL" id="JBHTON010000037">
    <property type="protein sequence ID" value="MFD1485775.1"/>
    <property type="molecule type" value="Genomic_DNA"/>
</dbReference>
<comment type="function">
    <text evidence="15">Poorly processive, error-prone DNA polymerase involved in untargeted mutagenesis. Copies undamaged DNA at stalled replication forks, which arise in vivo from mismatched or misaligned primer ends. These misaligned primers can be extended by PolIV. Exhibits no 3'-5' exonuclease (proofreading) activity. May be involved in translesional synthesis, in conjunction with the beta clamp from PolIII.</text>
</comment>
<dbReference type="InterPro" id="IPR022880">
    <property type="entry name" value="DNApol_IV"/>
</dbReference>
<dbReference type="Proteomes" id="UP001597252">
    <property type="component" value="Unassembled WGS sequence"/>
</dbReference>
<dbReference type="RefSeq" id="WP_164508527.1">
    <property type="nucleotide sequence ID" value="NZ_JBHTON010000037.1"/>
</dbReference>
<evidence type="ECO:0000256" key="4">
    <source>
        <dbReference type="ARBA" id="ARBA00022490"/>
    </source>
</evidence>
<keyword evidence="12 15" id="KW-0238">DNA-binding</keyword>
<feature type="site" description="Substrate discrimination" evidence="15">
    <location>
        <position position="25"/>
    </location>
</feature>
<evidence type="ECO:0000256" key="2">
    <source>
        <dbReference type="ARBA" id="ARBA00010945"/>
    </source>
</evidence>
<dbReference type="HAMAP" id="MF_01113">
    <property type="entry name" value="DNApol_IV"/>
    <property type="match status" value="1"/>
</dbReference>
<evidence type="ECO:0000313" key="17">
    <source>
        <dbReference type="EMBL" id="MFD1485775.1"/>
    </source>
</evidence>
<keyword evidence="18" id="KW-1185">Reference proteome</keyword>
<comment type="catalytic activity">
    <reaction evidence="14 15">
        <text>DNA(n) + a 2'-deoxyribonucleoside 5'-triphosphate = DNA(n+1) + diphosphate</text>
        <dbReference type="Rhea" id="RHEA:22508"/>
        <dbReference type="Rhea" id="RHEA-COMP:17339"/>
        <dbReference type="Rhea" id="RHEA-COMP:17340"/>
        <dbReference type="ChEBI" id="CHEBI:33019"/>
        <dbReference type="ChEBI" id="CHEBI:61560"/>
        <dbReference type="ChEBI" id="CHEBI:173112"/>
        <dbReference type="EC" id="2.7.7.7"/>
    </reaction>
</comment>
<evidence type="ECO:0000256" key="14">
    <source>
        <dbReference type="ARBA" id="ARBA00049244"/>
    </source>
</evidence>
<evidence type="ECO:0000256" key="10">
    <source>
        <dbReference type="ARBA" id="ARBA00022842"/>
    </source>
</evidence>
<dbReference type="PANTHER" id="PTHR11076:SF33">
    <property type="entry name" value="DNA POLYMERASE KAPPA"/>
    <property type="match status" value="1"/>
</dbReference>
<feature type="domain" description="UmuC" evidence="16">
    <location>
        <begin position="16"/>
        <end position="201"/>
    </location>
</feature>
<dbReference type="Gene3D" id="3.30.70.270">
    <property type="match status" value="1"/>
</dbReference>
<gene>
    <name evidence="15 17" type="primary">dinB</name>
    <name evidence="17" type="ORF">ACFQ5J_11085</name>
</gene>
<comment type="caution">
    <text evidence="17">The sequence shown here is derived from an EMBL/GenBank/DDBJ whole genome shotgun (WGS) entry which is preliminary data.</text>
</comment>
<evidence type="ECO:0000256" key="8">
    <source>
        <dbReference type="ARBA" id="ARBA00022723"/>
    </source>
</evidence>
<dbReference type="Gene3D" id="3.30.1490.100">
    <property type="entry name" value="DNA polymerase, Y-family, little finger domain"/>
    <property type="match status" value="1"/>
</dbReference>
<dbReference type="NCBIfam" id="NF002677">
    <property type="entry name" value="PRK02406.1"/>
    <property type="match status" value="1"/>
</dbReference>
<comment type="cofactor">
    <cofactor evidence="15">
        <name>Mg(2+)</name>
        <dbReference type="ChEBI" id="CHEBI:18420"/>
    </cofactor>
    <text evidence="15">Binds 2 magnesium ions per subunit.</text>
</comment>
<evidence type="ECO:0000313" key="18">
    <source>
        <dbReference type="Proteomes" id="UP001597252"/>
    </source>
</evidence>
<feature type="binding site" evidence="15">
    <location>
        <position position="120"/>
    </location>
    <ligand>
        <name>Mg(2+)</name>
        <dbReference type="ChEBI" id="CHEBI:18420"/>
    </ligand>
</feature>
<evidence type="ECO:0000256" key="7">
    <source>
        <dbReference type="ARBA" id="ARBA00022705"/>
    </source>
</evidence>
<comment type="similarity">
    <text evidence="2 15">Belongs to the DNA polymerase type-Y family.</text>
</comment>
<dbReference type="InterPro" id="IPR050116">
    <property type="entry name" value="DNA_polymerase-Y"/>
</dbReference>
<comment type="subunit">
    <text evidence="15">Monomer.</text>
</comment>
<evidence type="ECO:0000256" key="1">
    <source>
        <dbReference type="ARBA" id="ARBA00004496"/>
    </source>
</evidence>
<organism evidence="17 18">
    <name type="scientific">Lacticaseibacillus baoqingensis</name>
    <dbReference type="NCBI Taxonomy" id="2486013"/>
    <lineage>
        <taxon>Bacteria</taxon>
        <taxon>Bacillati</taxon>
        <taxon>Bacillota</taxon>
        <taxon>Bacilli</taxon>
        <taxon>Lactobacillales</taxon>
        <taxon>Lactobacillaceae</taxon>
        <taxon>Lacticaseibacillus</taxon>
    </lineage>
</organism>
<evidence type="ECO:0000256" key="13">
    <source>
        <dbReference type="ARBA" id="ARBA00023204"/>
    </source>
</evidence>
<dbReference type="SUPFAM" id="SSF100879">
    <property type="entry name" value="Lesion bypass DNA polymerase (Y-family), little finger domain"/>
    <property type="match status" value="1"/>
</dbReference>
<feature type="binding site" evidence="15">
    <location>
        <position position="20"/>
    </location>
    <ligand>
        <name>Mg(2+)</name>
        <dbReference type="ChEBI" id="CHEBI:18420"/>
    </ligand>
</feature>
<keyword evidence="10 15" id="KW-0460">Magnesium</keyword>
<evidence type="ECO:0000256" key="11">
    <source>
        <dbReference type="ARBA" id="ARBA00022932"/>
    </source>
</evidence>
<keyword evidence="4 15" id="KW-0963">Cytoplasm</keyword>
<keyword evidence="8 15" id="KW-0479">Metal-binding</keyword>
<keyword evidence="9 15" id="KW-0227">DNA damage</keyword>
<keyword evidence="6 15" id="KW-0548">Nucleotidyltransferase</keyword>
<keyword evidence="11 15" id="KW-0239">DNA-directed DNA polymerase</keyword>
<dbReference type="GO" id="GO:0003887">
    <property type="term" value="F:DNA-directed DNA polymerase activity"/>
    <property type="evidence" value="ECO:0007669"/>
    <property type="project" value="UniProtKB-EC"/>
</dbReference>
<comment type="subcellular location">
    <subcellularLocation>
        <location evidence="1 15">Cytoplasm</location>
    </subcellularLocation>
</comment>
<dbReference type="PROSITE" id="PS50173">
    <property type="entry name" value="UMUC"/>
    <property type="match status" value="1"/>
</dbReference>
<dbReference type="Pfam" id="PF00817">
    <property type="entry name" value="IMS"/>
    <property type="match status" value="1"/>
</dbReference>
<keyword evidence="5 15" id="KW-0808">Transferase</keyword>
<evidence type="ECO:0000256" key="9">
    <source>
        <dbReference type="ARBA" id="ARBA00022763"/>
    </source>
</evidence>
<keyword evidence="3 15" id="KW-0515">Mutator protein</keyword>
<dbReference type="Pfam" id="PF21999">
    <property type="entry name" value="IMS_HHH_1"/>
    <property type="match status" value="1"/>
</dbReference>
<keyword evidence="7 15" id="KW-0235">DNA replication</keyword>
<dbReference type="InterPro" id="IPR043128">
    <property type="entry name" value="Rev_trsase/Diguanyl_cyclase"/>
</dbReference>
<dbReference type="InterPro" id="IPR053848">
    <property type="entry name" value="IMS_HHH_1"/>
</dbReference>
<dbReference type="EC" id="2.7.7.7" evidence="15"/>
<reference evidence="18" key="1">
    <citation type="journal article" date="2019" name="Int. J. Syst. Evol. Microbiol.">
        <title>The Global Catalogue of Microorganisms (GCM) 10K type strain sequencing project: providing services to taxonomists for standard genome sequencing and annotation.</title>
        <authorList>
            <consortium name="The Broad Institute Genomics Platform"/>
            <consortium name="The Broad Institute Genome Sequencing Center for Infectious Disease"/>
            <person name="Wu L."/>
            <person name="Ma J."/>
        </authorList>
    </citation>
    <scope>NUCLEOTIDE SEQUENCE [LARGE SCALE GENOMIC DNA]</scope>
    <source>
        <strain evidence="18">CCM 8903</strain>
    </source>
</reference>
<name>A0ABW4EBH4_9LACO</name>
<dbReference type="Gene3D" id="1.10.150.20">
    <property type="entry name" value="5' to 3' exonuclease, C-terminal subdomain"/>
    <property type="match status" value="1"/>
</dbReference>
<dbReference type="CDD" id="cd03586">
    <property type="entry name" value="PolY_Pol_IV_kappa"/>
    <property type="match status" value="1"/>
</dbReference>
<dbReference type="Gene3D" id="3.40.1170.60">
    <property type="match status" value="1"/>
</dbReference>
<dbReference type="InterPro" id="IPR001126">
    <property type="entry name" value="UmuC"/>
</dbReference>
<accession>A0ABW4EBH4</accession>
<evidence type="ECO:0000256" key="12">
    <source>
        <dbReference type="ARBA" id="ARBA00023125"/>
    </source>
</evidence>
<dbReference type="InterPro" id="IPR043502">
    <property type="entry name" value="DNA/RNA_pol_sf"/>
</dbReference>
<keyword evidence="13 15" id="KW-0234">DNA repair</keyword>
<dbReference type="InterPro" id="IPR017961">
    <property type="entry name" value="DNA_pol_Y-fam_little_finger"/>
</dbReference>
<evidence type="ECO:0000256" key="6">
    <source>
        <dbReference type="ARBA" id="ARBA00022695"/>
    </source>
</evidence>
<protein>
    <recommendedName>
        <fullName evidence="15">DNA polymerase IV</fullName>
        <shortName evidence="15">Pol IV</shortName>
        <ecNumber evidence="15">2.7.7.7</ecNumber>
    </recommendedName>
</protein>
<proteinExistence type="inferred from homology"/>
<evidence type="ECO:0000256" key="5">
    <source>
        <dbReference type="ARBA" id="ARBA00022679"/>
    </source>
</evidence>
<dbReference type="Pfam" id="PF11799">
    <property type="entry name" value="IMS_C"/>
    <property type="match status" value="1"/>
</dbReference>
<dbReference type="SUPFAM" id="SSF56672">
    <property type="entry name" value="DNA/RNA polymerases"/>
    <property type="match status" value="1"/>
</dbReference>
<sequence>MAWLEVPLTNDISRRILHIDMDAFYASIEQRDEPSLRQKALVIAHDPRQTGGKGVVTTANYVARQYGVHSAMPANEALKLVPRRLLVFKAPDFTKYRAVSQQIHALFHQVTDLIEPVALDEAYLDVSANHDFATKIDLALWLQAQIQATCQLTCSFGLSYNKFLAKEASEYNKPNGRTVILPEQAEAFLDRLPIAAFRGVGKKTLPRLEALGITDGASLKQHSQDELIQLFGKMGLGLYQHARGVDNRPVHVADAKSIGKERTYRAIKTTDAQVEKELQKLAALVQDALSRKQKHGKTVVLKVRDADFNTITRRVTAANYIEGETAIFQAAWQLWQQSHPAELAIRLLGITVTGLDPQQFENIDLPL</sequence>
<feature type="active site" evidence="15">
    <location>
        <position position="121"/>
    </location>
</feature>